<accession>A0ABR2K0J1</accession>
<gene>
    <name evidence="12" type="ORF">M9Y10_043583</name>
</gene>
<organism evidence="12 13">
    <name type="scientific">Tritrichomonas musculus</name>
    <dbReference type="NCBI Taxonomy" id="1915356"/>
    <lineage>
        <taxon>Eukaryota</taxon>
        <taxon>Metamonada</taxon>
        <taxon>Parabasalia</taxon>
        <taxon>Tritrichomonadida</taxon>
        <taxon>Tritrichomonadidae</taxon>
        <taxon>Tritrichomonas</taxon>
    </lineage>
</organism>
<evidence type="ECO:0000256" key="2">
    <source>
        <dbReference type="ARBA" id="ARBA00004496"/>
    </source>
</evidence>
<dbReference type="InterPro" id="IPR001680">
    <property type="entry name" value="WD40_rpt"/>
</dbReference>
<dbReference type="Pfam" id="PF00400">
    <property type="entry name" value="WD40"/>
    <property type="match status" value="3"/>
</dbReference>
<evidence type="ECO:0000256" key="7">
    <source>
        <dbReference type="ARBA" id="ARBA00022574"/>
    </source>
</evidence>
<protein>
    <recommendedName>
        <fullName evidence="5">Elongator complex protein 2</fullName>
    </recommendedName>
</protein>
<proteinExistence type="inferred from homology"/>
<evidence type="ECO:0000256" key="11">
    <source>
        <dbReference type="PROSITE-ProRule" id="PRU00221"/>
    </source>
</evidence>
<feature type="repeat" description="WD" evidence="11">
    <location>
        <begin position="243"/>
        <end position="275"/>
    </location>
</feature>
<evidence type="ECO:0000256" key="8">
    <source>
        <dbReference type="ARBA" id="ARBA00022694"/>
    </source>
</evidence>
<comment type="subcellular location">
    <subcellularLocation>
        <location evidence="2">Cytoplasm</location>
    </subcellularLocation>
    <subcellularLocation>
        <location evidence="1">Nucleus</location>
    </subcellularLocation>
</comment>
<dbReference type="SMART" id="SM00320">
    <property type="entry name" value="WD40"/>
    <property type="match status" value="8"/>
</dbReference>
<dbReference type="InterPro" id="IPR037289">
    <property type="entry name" value="Elp2"/>
</dbReference>
<evidence type="ECO:0000256" key="1">
    <source>
        <dbReference type="ARBA" id="ARBA00004123"/>
    </source>
</evidence>
<keyword evidence="7 11" id="KW-0853">WD repeat</keyword>
<comment type="pathway">
    <text evidence="3">tRNA modification; 5-methoxycarbonylmethyl-2-thiouridine-tRNA biosynthesis.</text>
</comment>
<keyword evidence="13" id="KW-1185">Reference proteome</keyword>
<evidence type="ECO:0000313" key="12">
    <source>
        <dbReference type="EMBL" id="KAK8884472.1"/>
    </source>
</evidence>
<dbReference type="SUPFAM" id="SSF50978">
    <property type="entry name" value="WD40 repeat-like"/>
    <property type="match status" value="2"/>
</dbReference>
<dbReference type="PANTHER" id="PTHR44111">
    <property type="entry name" value="ELONGATOR COMPLEX PROTEIN 2"/>
    <property type="match status" value="1"/>
</dbReference>
<dbReference type="PANTHER" id="PTHR44111:SF1">
    <property type="entry name" value="ELONGATOR COMPLEX PROTEIN 2"/>
    <property type="match status" value="1"/>
</dbReference>
<dbReference type="Gene3D" id="2.130.10.10">
    <property type="entry name" value="YVTN repeat-like/Quinoprotein amine dehydrogenase"/>
    <property type="match status" value="4"/>
</dbReference>
<dbReference type="InterPro" id="IPR015943">
    <property type="entry name" value="WD40/YVTN_repeat-like_dom_sf"/>
</dbReference>
<keyword evidence="6" id="KW-0963">Cytoplasm</keyword>
<comment type="caution">
    <text evidence="12">The sequence shown here is derived from an EMBL/GenBank/DDBJ whole genome shotgun (WGS) entry which is preliminary data.</text>
</comment>
<dbReference type="Proteomes" id="UP001470230">
    <property type="component" value="Unassembled WGS sequence"/>
</dbReference>
<name>A0ABR2K0J1_9EUKA</name>
<evidence type="ECO:0000256" key="9">
    <source>
        <dbReference type="ARBA" id="ARBA00022737"/>
    </source>
</evidence>
<evidence type="ECO:0000256" key="5">
    <source>
        <dbReference type="ARBA" id="ARBA00020267"/>
    </source>
</evidence>
<comment type="similarity">
    <text evidence="4">Belongs to the WD repeat ELP2 family.</text>
</comment>
<dbReference type="InterPro" id="IPR036322">
    <property type="entry name" value="WD40_repeat_dom_sf"/>
</dbReference>
<evidence type="ECO:0000256" key="6">
    <source>
        <dbReference type="ARBA" id="ARBA00022490"/>
    </source>
</evidence>
<keyword evidence="9" id="KW-0677">Repeat</keyword>
<dbReference type="PROSITE" id="PS50082">
    <property type="entry name" value="WD_REPEATS_2"/>
    <property type="match status" value="1"/>
</dbReference>
<sequence length="698" mass="77747">MIQAFGGCNADPDAWDVYNDFLAYGTGPCVLIQNLSTFKTVSFASLNHGIVTCVRFDSKGILIIGTSQGDLFLLDPATTRVSSVLNFESSITHCSIYNNDILISTAVDGIRYITRNYENPDEGLILQQKLFPDLRCVSLALTRFHDVLLFGLGHPDGTVQLYVYSTGSSVTLEGYAWSLSTQFCQIDENSILFASASQDRTIRLWRISLDIASEISKLNVAVTSHATLNTEKTPFHVELFSNLEGHSDWVNAISFCNGPSKSLCSASFDGQVLIWTSSFNQVEPNAKTAIYADYDISLRLGTTNVADDQSGFIGCKLFKDNDVIALSRNGGFSRWIDGKTVRCFTGHYDGVTGLSWTTIGCFISVGLDNTGRVFGIDNGTYRELARPLIHGHAVFDVCELTDDLYAFVSDEKNVRVLQPSQCFFHIHQVPQLENKHLPFASMVSPLSLDNTTIPNADDVKAMFDPITASDFMKDRIPTSHEMWLTRWPEFKSIFGHEREIRQMTVAENGDWFATGDDRGGYVIYDKVKLERRCNYMRDLSKALTTAIEASPDGSMLVQVLISGLIKLIDPVTCTILKEINAENNSYACGWSTNSQYFAIGGESGINVYEREGELAATFNDAGFVTALQFVDEYSMIFGKDDGQILQVKYDASERSFMETHKYQSHGMRVSDIRINHDLKQFISGAMDHVVLLQQLYID</sequence>
<keyword evidence="10" id="KW-0539">Nucleus</keyword>
<keyword evidence="8" id="KW-0819">tRNA processing</keyword>
<evidence type="ECO:0000313" key="13">
    <source>
        <dbReference type="Proteomes" id="UP001470230"/>
    </source>
</evidence>
<dbReference type="EMBL" id="JAPFFF010000008">
    <property type="protein sequence ID" value="KAK8884472.1"/>
    <property type="molecule type" value="Genomic_DNA"/>
</dbReference>
<evidence type="ECO:0000256" key="3">
    <source>
        <dbReference type="ARBA" id="ARBA00005043"/>
    </source>
</evidence>
<evidence type="ECO:0000256" key="10">
    <source>
        <dbReference type="ARBA" id="ARBA00023242"/>
    </source>
</evidence>
<reference evidence="12 13" key="1">
    <citation type="submission" date="2024-04" db="EMBL/GenBank/DDBJ databases">
        <title>Tritrichomonas musculus Genome.</title>
        <authorList>
            <person name="Alves-Ferreira E."/>
            <person name="Grigg M."/>
            <person name="Lorenzi H."/>
            <person name="Galac M."/>
        </authorList>
    </citation>
    <scope>NUCLEOTIDE SEQUENCE [LARGE SCALE GENOMIC DNA]</scope>
    <source>
        <strain evidence="12 13">EAF2021</strain>
    </source>
</reference>
<evidence type="ECO:0000256" key="4">
    <source>
        <dbReference type="ARBA" id="ARBA00005881"/>
    </source>
</evidence>